<feature type="compositionally biased region" description="Basic and acidic residues" evidence="1">
    <location>
        <begin position="1"/>
        <end position="13"/>
    </location>
</feature>
<dbReference type="OrthoDB" id="7345733at2"/>
<dbReference type="InterPro" id="IPR054839">
    <property type="entry name" value="puhB_PGC"/>
</dbReference>
<protein>
    <submittedName>
        <fullName evidence="4">PH domain-containing protein</fullName>
    </submittedName>
</protein>
<organism evidence="4 5">
    <name type="scientific">Palleronia sediminis</name>
    <dbReference type="NCBI Taxonomy" id="2547833"/>
    <lineage>
        <taxon>Bacteria</taxon>
        <taxon>Pseudomonadati</taxon>
        <taxon>Pseudomonadota</taxon>
        <taxon>Alphaproteobacteria</taxon>
        <taxon>Rhodobacterales</taxon>
        <taxon>Roseobacteraceae</taxon>
        <taxon>Palleronia</taxon>
    </lineage>
</organism>
<reference evidence="4 5" key="1">
    <citation type="submission" date="2019-03" db="EMBL/GenBank/DDBJ databases">
        <title>Primorskyibacter sp. SS33 isolated from sediments.</title>
        <authorList>
            <person name="Xunke S."/>
        </authorList>
    </citation>
    <scope>NUCLEOTIDE SEQUENCE [LARGE SCALE GENOMIC DNA]</scope>
    <source>
        <strain evidence="4 5">SS33</strain>
    </source>
</reference>
<gene>
    <name evidence="4" type="ORF">E2L08_12115</name>
</gene>
<accession>A0A4R6A3L9</accession>
<evidence type="ECO:0000259" key="3">
    <source>
        <dbReference type="Pfam" id="PF03703"/>
    </source>
</evidence>
<evidence type="ECO:0000256" key="2">
    <source>
        <dbReference type="SAM" id="Phobius"/>
    </source>
</evidence>
<comment type="caution">
    <text evidence="4">The sequence shown here is derived from an EMBL/GenBank/DDBJ whole genome shotgun (WGS) entry which is preliminary data.</text>
</comment>
<proteinExistence type="predicted"/>
<evidence type="ECO:0000313" key="5">
    <source>
        <dbReference type="Proteomes" id="UP000295701"/>
    </source>
</evidence>
<dbReference type="NCBIfam" id="NF040894">
    <property type="entry name" value="puhB_PGC"/>
    <property type="match status" value="1"/>
</dbReference>
<keyword evidence="2" id="KW-0812">Transmembrane</keyword>
<dbReference type="Pfam" id="PF03703">
    <property type="entry name" value="bPH_2"/>
    <property type="match status" value="1"/>
</dbReference>
<dbReference type="EMBL" id="SNAA01000013">
    <property type="protein sequence ID" value="TDL78231.1"/>
    <property type="molecule type" value="Genomic_DNA"/>
</dbReference>
<feature type="transmembrane region" description="Helical" evidence="2">
    <location>
        <begin position="44"/>
        <end position="63"/>
    </location>
</feature>
<evidence type="ECO:0000313" key="4">
    <source>
        <dbReference type="EMBL" id="TDL78231.1"/>
    </source>
</evidence>
<sequence length="208" mass="22604">MPRDYTDDPDFRTEPVPGLPERLPRGESILWQGRPRTLALARESMWLTWIAAYFAGLYAWRVATLVPEFGLGRAIMLGLPFLLLGAVACGIVLGVAWIQARATLYTITTERVAMRIGAALTITLNMPFARIAGADMAPGTGGTGTIALTPVKGARLSYAVMWPHVRPWKMKIVQPALRCIPEPARVAALLSDAVAARTERPEIAIAAE</sequence>
<dbReference type="InterPro" id="IPR005182">
    <property type="entry name" value="YdbS-like_PH"/>
</dbReference>
<dbReference type="Proteomes" id="UP000295701">
    <property type="component" value="Unassembled WGS sequence"/>
</dbReference>
<keyword evidence="2" id="KW-0472">Membrane</keyword>
<feature type="domain" description="YdbS-like PH" evidence="3">
    <location>
        <begin position="101"/>
        <end position="189"/>
    </location>
</feature>
<evidence type="ECO:0000256" key="1">
    <source>
        <dbReference type="SAM" id="MobiDB-lite"/>
    </source>
</evidence>
<dbReference type="RefSeq" id="WP_133397355.1">
    <property type="nucleotide sequence ID" value="NZ_SNAA01000013.1"/>
</dbReference>
<keyword evidence="5" id="KW-1185">Reference proteome</keyword>
<keyword evidence="2" id="KW-1133">Transmembrane helix</keyword>
<name>A0A4R6A3L9_9RHOB</name>
<feature type="region of interest" description="Disordered" evidence="1">
    <location>
        <begin position="1"/>
        <end position="20"/>
    </location>
</feature>
<feature type="transmembrane region" description="Helical" evidence="2">
    <location>
        <begin position="75"/>
        <end position="98"/>
    </location>
</feature>
<dbReference type="AlphaFoldDB" id="A0A4R6A3L9"/>